<comment type="caution">
    <text evidence="2">The sequence shown here is derived from an EMBL/GenBank/DDBJ whole genome shotgun (WGS) entry which is preliminary data.</text>
</comment>
<evidence type="ECO:0000313" key="2">
    <source>
        <dbReference type="EMBL" id="OBY09689.1"/>
    </source>
</evidence>
<dbReference type="Pfam" id="PF02559">
    <property type="entry name" value="CarD_TRCF_RID"/>
    <property type="match status" value="1"/>
</dbReference>
<dbReference type="InterPro" id="IPR036101">
    <property type="entry name" value="CarD-like/TRCF_RID_sf"/>
</dbReference>
<feature type="domain" description="CarD-like/TRCF RNAP-interacting" evidence="1">
    <location>
        <begin position="1"/>
        <end position="112"/>
    </location>
</feature>
<evidence type="ECO:0000313" key="3">
    <source>
        <dbReference type="Proteomes" id="UP000092714"/>
    </source>
</evidence>
<evidence type="ECO:0000259" key="1">
    <source>
        <dbReference type="SMART" id="SM01058"/>
    </source>
</evidence>
<dbReference type="eggNOG" id="COG1329">
    <property type="taxonomic scope" value="Bacteria"/>
</dbReference>
<dbReference type="OrthoDB" id="9786074at2"/>
<gene>
    <name evidence="2" type="ORF">CP373A1_14570</name>
</gene>
<dbReference type="Gene3D" id="2.40.10.170">
    <property type="match status" value="1"/>
</dbReference>
<dbReference type="GeneID" id="42777094"/>
<keyword evidence="3" id="KW-1185">Reference proteome</keyword>
<organism evidence="2 3">
    <name type="scientific">Clostridium paraputrificum</name>
    <dbReference type="NCBI Taxonomy" id="29363"/>
    <lineage>
        <taxon>Bacteria</taxon>
        <taxon>Bacillati</taxon>
        <taxon>Bacillota</taxon>
        <taxon>Clostridia</taxon>
        <taxon>Eubacteriales</taxon>
        <taxon>Clostridiaceae</taxon>
        <taxon>Clostridium</taxon>
    </lineage>
</organism>
<proteinExistence type="predicted"/>
<dbReference type="InterPro" id="IPR003711">
    <property type="entry name" value="CarD-like/TRCF_RID"/>
</dbReference>
<dbReference type="Gene3D" id="1.20.58.1290">
    <property type="entry name" value="CarD-like, C-terminal domain"/>
    <property type="match status" value="1"/>
</dbReference>
<dbReference type="SMART" id="SM01058">
    <property type="entry name" value="CarD_TRCF"/>
    <property type="match status" value="1"/>
</dbReference>
<reference evidence="2 3" key="1">
    <citation type="submission" date="2016-06" db="EMBL/GenBank/DDBJ databases">
        <authorList>
            <person name="Kjaerup R.B."/>
            <person name="Dalgaard T.S."/>
            <person name="Juul-Madsen H.R."/>
        </authorList>
    </citation>
    <scope>NUCLEOTIDE SEQUENCE [LARGE SCALE GENOMIC DNA]</scope>
    <source>
        <strain evidence="2 3">373-A1</strain>
    </source>
</reference>
<accession>A0A174IQF3</accession>
<dbReference type="EMBL" id="MAPZ01000027">
    <property type="protein sequence ID" value="OBY09689.1"/>
    <property type="molecule type" value="Genomic_DNA"/>
</dbReference>
<dbReference type="RefSeq" id="WP_027099249.1">
    <property type="nucleotide sequence ID" value="NZ_CABHIH010000010.1"/>
</dbReference>
<dbReference type="GO" id="GO:0009303">
    <property type="term" value="P:rRNA transcription"/>
    <property type="evidence" value="ECO:0007669"/>
    <property type="project" value="TreeGrafter"/>
</dbReference>
<dbReference type="InterPro" id="IPR042215">
    <property type="entry name" value="CarD-like_C"/>
</dbReference>
<protein>
    <submittedName>
        <fullName evidence="2">CarD family transcriptional regulator</fullName>
    </submittedName>
</protein>
<sequence>MFKVNDYVMYGMTGACKVIDIKKEKFMNNEQKECYVLSPIYSKNMTIKIPVDNKKVIIRGIHSEEEVESLMEKVSDMDLFWVDNDKERSETFKSMLKNGECEDLITIVKSIYSNKKNKVSGKKTNKNDDEVMKTAENLLNEEFSISLGIEKENVKSYILSHINQ</sequence>
<dbReference type="InterPro" id="IPR052531">
    <property type="entry name" value="CarD-like_regulator"/>
</dbReference>
<dbReference type="SUPFAM" id="SSF141259">
    <property type="entry name" value="CarD-like"/>
    <property type="match status" value="1"/>
</dbReference>
<dbReference type="PANTHER" id="PTHR38447:SF1">
    <property type="entry name" value="RNA POLYMERASE-BINDING TRANSCRIPTION FACTOR CARD"/>
    <property type="match status" value="1"/>
</dbReference>
<dbReference type="PANTHER" id="PTHR38447">
    <property type="entry name" value="TRANSCRIPTION FACTOR YDEB-RELATED"/>
    <property type="match status" value="1"/>
</dbReference>
<dbReference type="Proteomes" id="UP000092714">
    <property type="component" value="Unassembled WGS sequence"/>
</dbReference>
<name>A0A174IQF3_9CLOT</name>
<dbReference type="AlphaFoldDB" id="A0A174IQF3"/>